<sequence>MFRVGTPVLCITLSIYKRGCVLHMSHLAISRRDQLVVTVHRICRKTLIIIMAKSETCLVNLHYQDGSEGSPSNPAKFKNQDFAQIKADCLHKGELFVDNEFPPNGLSLGDLPDMSSSQESEVKWLRPADLLRERGKKDKPAFCTDGMSRFDFGQGNVGNCWFVSAISALTFQTNLMEQVVPMDQSFVDYAGIFHFRFWWFGKWVDVVIDDNLPTKNKQLLFASSKCGNEFWAPLLEKAYAKLCGSYANLRGWSSSDAFKDFTGGVNQIYYPTEPNAPSCDELWLTLSRATKCKSLICSSTKKDAMANNGLVMRHAYSVTGITEVELNASKVRLVRVMNPWGRREWNGKWSDKSDLWDKVSPEVKKKCFDRDDGEFWMQMEDFCSCFAKVYICCETPNFLDGDLKCQWNCMIYDDSWVAGTSAGGNVKHSTFATNPQYRIRVTVIDKKEPGDKNIVLSLMQKPHQGNRIEIHRHKTTLTIYKIPPGTPQGRLQQDFFQRNRPVKAEKTYSTRRDLIELHSLEPGEYVIIPSTNEPNITADFTLTVYTKTDE</sequence>
<dbReference type="STRING" id="106582.ENSMZEP00005033183"/>
<comment type="similarity">
    <text evidence="1">Belongs to the peptidase C2 family.</text>
</comment>
<keyword evidence="3 6" id="KW-0378">Hydrolase</keyword>
<dbReference type="InterPro" id="IPR000169">
    <property type="entry name" value="Pept_cys_AS"/>
</dbReference>
<feature type="active site" evidence="5 6">
    <location>
        <position position="160"/>
    </location>
</feature>
<dbReference type="GO" id="GO:0004198">
    <property type="term" value="F:calcium-dependent cysteine-type endopeptidase activity"/>
    <property type="evidence" value="ECO:0007669"/>
    <property type="project" value="InterPro"/>
</dbReference>
<dbReference type="GO" id="GO:0006508">
    <property type="term" value="P:proteolysis"/>
    <property type="evidence" value="ECO:0007669"/>
    <property type="project" value="UniProtKB-KW"/>
</dbReference>
<evidence type="ECO:0000256" key="4">
    <source>
        <dbReference type="ARBA" id="ARBA00022807"/>
    </source>
</evidence>
<dbReference type="SMART" id="SM00720">
    <property type="entry name" value="calpain_III"/>
    <property type="match status" value="1"/>
</dbReference>
<dbReference type="CDD" id="cd00044">
    <property type="entry name" value="CysPc"/>
    <property type="match status" value="1"/>
</dbReference>
<dbReference type="InterPro" id="IPR022682">
    <property type="entry name" value="Calpain_domain_III"/>
</dbReference>
<dbReference type="SMART" id="SM00230">
    <property type="entry name" value="CysPc"/>
    <property type="match status" value="1"/>
</dbReference>
<keyword evidence="9" id="KW-1185">Reference proteome</keyword>
<dbReference type="SUPFAM" id="SSF49758">
    <property type="entry name" value="Calpain large subunit, middle domain (domain III)"/>
    <property type="match status" value="1"/>
</dbReference>
<reference evidence="8" key="3">
    <citation type="submission" date="2025-09" db="UniProtKB">
        <authorList>
            <consortium name="Ensembl"/>
        </authorList>
    </citation>
    <scope>IDENTIFICATION</scope>
</reference>
<organism evidence="8 9">
    <name type="scientific">Maylandia zebra</name>
    <name type="common">zebra mbuna</name>
    <dbReference type="NCBI Taxonomy" id="106582"/>
    <lineage>
        <taxon>Eukaryota</taxon>
        <taxon>Metazoa</taxon>
        <taxon>Chordata</taxon>
        <taxon>Craniata</taxon>
        <taxon>Vertebrata</taxon>
        <taxon>Euteleostomi</taxon>
        <taxon>Actinopterygii</taxon>
        <taxon>Neopterygii</taxon>
        <taxon>Teleostei</taxon>
        <taxon>Neoteleostei</taxon>
        <taxon>Acanthomorphata</taxon>
        <taxon>Ovalentaria</taxon>
        <taxon>Cichlomorphae</taxon>
        <taxon>Cichliformes</taxon>
        <taxon>Cichlidae</taxon>
        <taxon>African cichlids</taxon>
        <taxon>Pseudocrenilabrinae</taxon>
        <taxon>Haplochromini</taxon>
        <taxon>Maylandia</taxon>
        <taxon>Maylandia zebra complex</taxon>
    </lineage>
</organism>
<evidence type="ECO:0000256" key="3">
    <source>
        <dbReference type="ARBA" id="ARBA00022801"/>
    </source>
</evidence>
<dbReference type="Proteomes" id="UP000265160">
    <property type="component" value="LG10"/>
</dbReference>
<dbReference type="InterPro" id="IPR022683">
    <property type="entry name" value="Calpain_III"/>
</dbReference>
<reference evidence="8 9" key="1">
    <citation type="journal article" date="2014" name="Nature">
        <title>The genomic substrate for adaptive radiation in African cichlid fish.</title>
        <authorList>
            <person name="Brawand D."/>
            <person name="Wagner C.E."/>
            <person name="Li Y.I."/>
            <person name="Malinsky M."/>
            <person name="Keller I."/>
            <person name="Fan S."/>
            <person name="Simakov O."/>
            <person name="Ng A.Y."/>
            <person name="Lim Z.W."/>
            <person name="Bezault E."/>
            <person name="Turner-Maier J."/>
            <person name="Johnson J."/>
            <person name="Alcazar R."/>
            <person name="Noh H.J."/>
            <person name="Russell P."/>
            <person name="Aken B."/>
            <person name="Alfoldi J."/>
            <person name="Amemiya C."/>
            <person name="Azzouzi N."/>
            <person name="Baroiller J.F."/>
            <person name="Barloy-Hubler F."/>
            <person name="Berlin A."/>
            <person name="Bloomquist R."/>
            <person name="Carleton K.L."/>
            <person name="Conte M.A."/>
            <person name="D'Cotta H."/>
            <person name="Eshel O."/>
            <person name="Gaffney L."/>
            <person name="Galibert F."/>
            <person name="Gante H.F."/>
            <person name="Gnerre S."/>
            <person name="Greuter L."/>
            <person name="Guyon R."/>
            <person name="Haddad N.S."/>
            <person name="Haerty W."/>
            <person name="Harris R.M."/>
            <person name="Hofmann H.A."/>
            <person name="Hourlier T."/>
            <person name="Hulata G."/>
            <person name="Jaffe D.B."/>
            <person name="Lara M."/>
            <person name="Lee A.P."/>
            <person name="MacCallum I."/>
            <person name="Mwaiko S."/>
            <person name="Nikaido M."/>
            <person name="Nishihara H."/>
            <person name="Ozouf-Costaz C."/>
            <person name="Penman D.J."/>
            <person name="Przybylski D."/>
            <person name="Rakotomanga M."/>
            <person name="Renn S.C.P."/>
            <person name="Ribeiro F.J."/>
            <person name="Ron M."/>
            <person name="Salzburger W."/>
            <person name="Sanchez-Pulido L."/>
            <person name="Santos M.E."/>
            <person name="Searle S."/>
            <person name="Sharpe T."/>
            <person name="Swofford R."/>
            <person name="Tan F.J."/>
            <person name="Williams L."/>
            <person name="Young S."/>
            <person name="Yin S."/>
            <person name="Okada N."/>
            <person name="Kocher T.D."/>
            <person name="Miska E.A."/>
            <person name="Lander E.S."/>
            <person name="Venkatesh B."/>
            <person name="Fernald R.D."/>
            <person name="Meyer A."/>
            <person name="Ponting C.P."/>
            <person name="Streelman J.T."/>
            <person name="Lindblad-Toh K."/>
            <person name="Seehausen O."/>
            <person name="Di Palma F."/>
        </authorList>
    </citation>
    <scope>NUCLEOTIDE SEQUENCE</scope>
</reference>
<evidence type="ECO:0000313" key="9">
    <source>
        <dbReference type="Proteomes" id="UP000265160"/>
    </source>
</evidence>
<evidence type="ECO:0000259" key="7">
    <source>
        <dbReference type="PROSITE" id="PS50203"/>
    </source>
</evidence>
<dbReference type="Pfam" id="PF01067">
    <property type="entry name" value="Calpain_III"/>
    <property type="match status" value="1"/>
</dbReference>
<dbReference type="Ensembl" id="ENSMZET00005034302.1">
    <property type="protein sequence ID" value="ENSMZEP00005033183.1"/>
    <property type="gene ID" value="ENSMZEG00005024744.1"/>
</dbReference>
<accession>A0A3P9DFC6</accession>
<dbReference type="SUPFAM" id="SSF54001">
    <property type="entry name" value="Cysteine proteinases"/>
    <property type="match status" value="1"/>
</dbReference>
<dbReference type="GO" id="GO:0005737">
    <property type="term" value="C:cytoplasm"/>
    <property type="evidence" value="ECO:0007669"/>
    <property type="project" value="TreeGrafter"/>
</dbReference>
<dbReference type="Gene3D" id="3.90.70.10">
    <property type="entry name" value="Cysteine proteinases"/>
    <property type="match status" value="1"/>
</dbReference>
<evidence type="ECO:0000313" key="8">
    <source>
        <dbReference type="Ensembl" id="ENSMZEP00005033183.1"/>
    </source>
</evidence>
<dbReference type="Gene3D" id="2.60.120.380">
    <property type="match status" value="1"/>
</dbReference>
<keyword evidence="2 6" id="KW-0645">Protease</keyword>
<dbReference type="InterPro" id="IPR036213">
    <property type="entry name" value="Calpain_III_sf"/>
</dbReference>
<dbReference type="PANTHER" id="PTHR10183:SF302">
    <property type="entry name" value="CALPAIN-14"/>
    <property type="match status" value="1"/>
</dbReference>
<dbReference type="InterPro" id="IPR001300">
    <property type="entry name" value="Peptidase_C2_calpain_cat"/>
</dbReference>
<feature type="domain" description="Calpain catalytic" evidence="7">
    <location>
        <begin position="95"/>
        <end position="395"/>
    </location>
</feature>
<dbReference type="AlphaFoldDB" id="A0A3P9DFC6"/>
<name>A0A3P9DFC6_9CICH</name>
<keyword evidence="4 6" id="KW-0788">Thiol protease</keyword>
<dbReference type="InterPro" id="IPR038765">
    <property type="entry name" value="Papain-like_cys_pep_sf"/>
</dbReference>
<reference evidence="8" key="2">
    <citation type="submission" date="2025-08" db="UniProtKB">
        <authorList>
            <consortium name="Ensembl"/>
        </authorList>
    </citation>
    <scope>IDENTIFICATION</scope>
</reference>
<dbReference type="PROSITE" id="PS50203">
    <property type="entry name" value="CALPAIN_CAT"/>
    <property type="match status" value="1"/>
</dbReference>
<evidence type="ECO:0000256" key="2">
    <source>
        <dbReference type="ARBA" id="ARBA00022670"/>
    </source>
</evidence>
<dbReference type="PROSITE" id="PS00139">
    <property type="entry name" value="THIOL_PROTEASE_CYS"/>
    <property type="match status" value="1"/>
</dbReference>
<evidence type="ECO:0000256" key="6">
    <source>
        <dbReference type="PROSITE-ProRule" id="PRU00239"/>
    </source>
</evidence>
<evidence type="ECO:0000256" key="5">
    <source>
        <dbReference type="PIRSR" id="PIRSR622684-1"/>
    </source>
</evidence>
<dbReference type="InterPro" id="IPR022684">
    <property type="entry name" value="Calpain_cysteine_protease"/>
</dbReference>
<proteinExistence type="inferred from homology"/>
<dbReference type="PRINTS" id="PR00704">
    <property type="entry name" value="CALPAIN"/>
</dbReference>
<protein>
    <submittedName>
        <fullName evidence="8">Calpain-1 catalytic subunit-like</fullName>
    </submittedName>
</protein>
<evidence type="ECO:0000256" key="1">
    <source>
        <dbReference type="ARBA" id="ARBA00007623"/>
    </source>
</evidence>
<dbReference type="GeneTree" id="ENSGT00940000160421"/>
<feature type="active site" evidence="5 6">
    <location>
        <position position="338"/>
    </location>
</feature>
<dbReference type="Pfam" id="PF00648">
    <property type="entry name" value="Peptidase_C2"/>
    <property type="match status" value="1"/>
</dbReference>
<feature type="active site" evidence="5 6">
    <location>
        <position position="314"/>
    </location>
</feature>
<dbReference type="FunFam" id="3.90.70.10:FF:000054">
    <property type="entry name" value="Calpain 14"/>
    <property type="match status" value="1"/>
</dbReference>
<dbReference type="PANTHER" id="PTHR10183">
    <property type="entry name" value="CALPAIN"/>
    <property type="match status" value="1"/>
</dbReference>